<reference evidence="1" key="1">
    <citation type="submission" date="2022-05" db="EMBL/GenBank/DDBJ databases">
        <title>Chromosome-level genome of Chaenocephalus aceratus.</title>
        <authorList>
            <person name="Park H."/>
        </authorList>
    </citation>
    <scope>NUCLEOTIDE SEQUENCE</scope>
    <source>
        <strain evidence="1">KU_202001</strain>
    </source>
</reference>
<proteinExistence type="predicted"/>
<comment type="caution">
    <text evidence="1">The sequence shown here is derived from an EMBL/GenBank/DDBJ whole genome shotgun (WGS) entry which is preliminary data.</text>
</comment>
<evidence type="ECO:0000313" key="2">
    <source>
        <dbReference type="Proteomes" id="UP001057452"/>
    </source>
</evidence>
<name>A0ACB9WU86_CHAAC</name>
<protein>
    <submittedName>
        <fullName evidence="1">Uncharacterized protein</fullName>
    </submittedName>
</protein>
<organism evidence="1 2">
    <name type="scientific">Chaenocephalus aceratus</name>
    <name type="common">Blackfin icefish</name>
    <name type="synonym">Chaenichthys aceratus</name>
    <dbReference type="NCBI Taxonomy" id="36190"/>
    <lineage>
        <taxon>Eukaryota</taxon>
        <taxon>Metazoa</taxon>
        <taxon>Chordata</taxon>
        <taxon>Craniata</taxon>
        <taxon>Vertebrata</taxon>
        <taxon>Euteleostomi</taxon>
        <taxon>Actinopterygii</taxon>
        <taxon>Neopterygii</taxon>
        <taxon>Teleostei</taxon>
        <taxon>Neoteleostei</taxon>
        <taxon>Acanthomorphata</taxon>
        <taxon>Eupercaria</taxon>
        <taxon>Perciformes</taxon>
        <taxon>Notothenioidei</taxon>
        <taxon>Channichthyidae</taxon>
        <taxon>Chaenocephalus</taxon>
    </lineage>
</organism>
<dbReference type="EMBL" id="CM043796">
    <property type="protein sequence ID" value="KAI4817088.1"/>
    <property type="molecule type" value="Genomic_DNA"/>
</dbReference>
<keyword evidence="2" id="KW-1185">Reference proteome</keyword>
<sequence length="738" mass="80447">MNGNSGAGVVTAPPPTTAPHKERYFDRVDESSPEYQRERNMAPDLRQDFNMMEQRKRVSMILQSPAFCDELETMINDQLKKGKTPTSLLALQQIADFMTTSMPSMYPAAPQGGMAALNMSLGMVTPVNDLRGSDSISYDKGEKLLRCKLAAFYRLADLFGWSQLIYNHLTVRVNSDEERFLLVPFGLLYSEVTASSLVKVNIQGEIVDRGSTNLGVNKAGFTLHSAIYASRPDVKCIVHIHTSAGTAVSAMKCGLLPISPEALSLGEVGYHDYQGILVNEEEVAVIQKNIGTNRKVLILRNHGLVTVGETVEEAFYYIHNLVTACEIQVRTLASAGGPDNLVMLDPTKYKSRPRVPEPVGDGSSVHPKWQIGEQEFEALMRMLDNLGYRTGYPYRCPALQNKSKKYSDVESASSGHGGYSYGEDSDSGARSPLKQSFQRGQGSKTRWLNAGGRPDEPLEDGPDGSSPKSKPKWTKEDGLRQAAVANQFIPLNTNPKDVLEMRNKIREQNLQDITTAGPQSQVLCAGTGMERSFNQGELVTASKAIIEKEYQPRVIVSKQGPNPFTKLTDQEMDEYRREVEQNQKGPEVKAGVDSKGGSASSLPEAEKLPRGKSSTSTPLHSATDSPSLERAPAPTATPATPSSLALSAQGGADSADDVFSAAEDAFSAPDSPQKEFHCAVLRALSKEPSVKEADQAPDLEQLAEPEEEEEPKSQKPTATPPSTPARAEEEESFTRVFA</sequence>
<evidence type="ECO:0000313" key="1">
    <source>
        <dbReference type="EMBL" id="KAI4817088.1"/>
    </source>
</evidence>
<accession>A0ACB9WU86</accession>
<dbReference type="Proteomes" id="UP001057452">
    <property type="component" value="Chromosome 12"/>
</dbReference>
<gene>
    <name evidence="1" type="ORF">KUCAC02_009373</name>
</gene>